<dbReference type="OrthoDB" id="3240057at2"/>
<dbReference type="PATRIC" id="fig|1125718.3.peg.478"/>
<feature type="transmembrane region" description="Helical" evidence="5">
    <location>
        <begin position="17"/>
        <end position="37"/>
    </location>
</feature>
<dbReference type="RefSeq" id="WP_008729960.1">
    <property type="nucleotide sequence ID" value="NZ_AKFT01000032.1"/>
</dbReference>
<feature type="transmembrane region" description="Helical" evidence="5">
    <location>
        <begin position="360"/>
        <end position="380"/>
    </location>
</feature>
<comment type="caution">
    <text evidence="7">The sequence shown here is derived from an EMBL/GenBank/DDBJ whole genome shotgun (WGS) entry which is preliminary data.</text>
</comment>
<dbReference type="InterPro" id="IPR013525">
    <property type="entry name" value="ABC2_TM"/>
</dbReference>
<evidence type="ECO:0000256" key="5">
    <source>
        <dbReference type="SAM" id="Phobius"/>
    </source>
</evidence>
<feature type="transmembrane region" description="Helical" evidence="5">
    <location>
        <begin position="188"/>
        <end position="214"/>
    </location>
</feature>
<evidence type="ECO:0000256" key="3">
    <source>
        <dbReference type="ARBA" id="ARBA00022989"/>
    </source>
</evidence>
<protein>
    <submittedName>
        <fullName evidence="7">ABC-2 family transporter protein</fullName>
    </submittedName>
</protein>
<dbReference type="Pfam" id="PF12698">
    <property type="entry name" value="ABC2_membrane_3"/>
    <property type="match status" value="1"/>
</dbReference>
<keyword evidence="4 5" id="KW-0472">Membrane</keyword>
<gene>
    <name evidence="7" type="ORF">HMPREF1318_1208</name>
</gene>
<evidence type="ECO:0000256" key="4">
    <source>
        <dbReference type="ARBA" id="ARBA00023136"/>
    </source>
</evidence>
<evidence type="ECO:0000313" key="8">
    <source>
        <dbReference type="Proteomes" id="UP000002941"/>
    </source>
</evidence>
<keyword evidence="8" id="KW-1185">Reference proteome</keyword>
<evidence type="ECO:0000256" key="1">
    <source>
        <dbReference type="ARBA" id="ARBA00004141"/>
    </source>
</evidence>
<organism evidence="7 8">
    <name type="scientific">Actinomyces massiliensis F0489</name>
    <dbReference type="NCBI Taxonomy" id="1125718"/>
    <lineage>
        <taxon>Bacteria</taxon>
        <taxon>Bacillati</taxon>
        <taxon>Actinomycetota</taxon>
        <taxon>Actinomycetes</taxon>
        <taxon>Actinomycetales</taxon>
        <taxon>Actinomycetaceae</taxon>
        <taxon>Actinomyces</taxon>
    </lineage>
</organism>
<feature type="domain" description="ABC-2 type transporter transmembrane" evidence="6">
    <location>
        <begin position="16"/>
        <end position="379"/>
    </location>
</feature>
<sequence length="390" mass="41242">MLSVFTYQVLRLLREKVLLVWTLGFPIILSLIFMAMFSNLDDDYKADAVALGVVQDDAYRAAPGLDETISSISADGSDLHLIDATSYATEDEAVSAAQRGDTAGYIDVEDGAPVLHVTQEWNTASGSQANTILVLRAVMDSYVQTGAEHAALASAGAPAEQVGRPEAGRAFTHQTQVTPSLIKSETRYYFSLLAFACGMGMTVSTLAVQGIMATSARPSRLGARLSLASLPRWRVLAGTLAASWVCILGCLVIAFAFIRLVIGVDFGPHTLLALVAIGVSSLMSCAAGAALGTVRAEIGAGTVSGISCLLSLFTGLYGSPAQNLAAAVEFNAPVLAQANPLWQSAHCFYGLLYYDSLAPFARSCAVLAGMTCLFLSIAMVRMRRMSHEHL</sequence>
<keyword evidence="3 5" id="KW-1133">Transmembrane helix</keyword>
<dbReference type="Proteomes" id="UP000002941">
    <property type="component" value="Unassembled WGS sequence"/>
</dbReference>
<accession>J1HNF7</accession>
<keyword evidence="2 5" id="KW-0812">Transmembrane</keyword>
<feature type="transmembrane region" description="Helical" evidence="5">
    <location>
        <begin position="270"/>
        <end position="291"/>
    </location>
</feature>
<dbReference type="AlphaFoldDB" id="J1HNF7"/>
<dbReference type="GO" id="GO:0016020">
    <property type="term" value="C:membrane"/>
    <property type="evidence" value="ECO:0007669"/>
    <property type="project" value="UniProtKB-SubCell"/>
</dbReference>
<proteinExistence type="predicted"/>
<reference evidence="7 8" key="1">
    <citation type="submission" date="2012-05" db="EMBL/GenBank/DDBJ databases">
        <authorList>
            <person name="Harkins D.M."/>
            <person name="Madupu R."/>
            <person name="Durkin A.S."/>
            <person name="Torralba M."/>
            <person name="Methe B."/>
            <person name="Sutton G.G."/>
            <person name="Nelson K.E."/>
        </authorList>
    </citation>
    <scope>NUCLEOTIDE SEQUENCE [LARGE SCALE GENOMIC DNA]</scope>
    <source>
        <strain evidence="7 8">F0489</strain>
    </source>
</reference>
<comment type="subcellular location">
    <subcellularLocation>
        <location evidence="1">Membrane</location>
        <topology evidence="1">Multi-pass membrane protein</topology>
    </subcellularLocation>
</comment>
<feature type="transmembrane region" description="Helical" evidence="5">
    <location>
        <begin position="235"/>
        <end position="258"/>
    </location>
</feature>
<dbReference type="GO" id="GO:0140359">
    <property type="term" value="F:ABC-type transporter activity"/>
    <property type="evidence" value="ECO:0007669"/>
    <property type="project" value="InterPro"/>
</dbReference>
<feature type="transmembrane region" description="Helical" evidence="5">
    <location>
        <begin position="298"/>
        <end position="317"/>
    </location>
</feature>
<evidence type="ECO:0000313" key="7">
    <source>
        <dbReference type="EMBL" id="EJF47108.1"/>
    </source>
</evidence>
<evidence type="ECO:0000256" key="2">
    <source>
        <dbReference type="ARBA" id="ARBA00022692"/>
    </source>
</evidence>
<name>J1HNF7_9ACTO</name>
<evidence type="ECO:0000259" key="6">
    <source>
        <dbReference type="Pfam" id="PF12698"/>
    </source>
</evidence>
<dbReference type="EMBL" id="AKFT01000032">
    <property type="protein sequence ID" value="EJF47108.1"/>
    <property type="molecule type" value="Genomic_DNA"/>
</dbReference>
<dbReference type="eggNOG" id="COG0842">
    <property type="taxonomic scope" value="Bacteria"/>
</dbReference>